<evidence type="ECO:0000256" key="2">
    <source>
        <dbReference type="ARBA" id="ARBA00022723"/>
    </source>
</evidence>
<name>A0A553WA76_9SPHN</name>
<dbReference type="Gene3D" id="3.40.140.10">
    <property type="entry name" value="Cytidine Deaminase, domain 2"/>
    <property type="match status" value="1"/>
</dbReference>
<feature type="domain" description="MPN" evidence="7">
    <location>
        <begin position="193"/>
        <end position="312"/>
    </location>
</feature>
<dbReference type="InterPro" id="IPR037518">
    <property type="entry name" value="MPN"/>
</dbReference>
<keyword evidence="2" id="KW-0479">Metal-binding</keyword>
<evidence type="ECO:0000313" key="8">
    <source>
        <dbReference type="EMBL" id="TSB01595.1"/>
    </source>
</evidence>
<keyword evidence="9" id="KW-1185">Reference proteome</keyword>
<evidence type="ECO:0000256" key="6">
    <source>
        <dbReference type="RuleBase" id="RU003797"/>
    </source>
</evidence>
<dbReference type="CDD" id="cd08071">
    <property type="entry name" value="MPN_DUF2466"/>
    <property type="match status" value="1"/>
</dbReference>
<dbReference type="GO" id="GO:0008237">
    <property type="term" value="F:metallopeptidase activity"/>
    <property type="evidence" value="ECO:0007669"/>
    <property type="project" value="UniProtKB-KW"/>
</dbReference>
<sequence length="312" mass="34337">MCSDARHSFCHIQESRILANPDSGISDAGIADPPCNFCRKRSAILCDGRHAGHVGLSTITDPRRRGLLPTAPTPADRAARSVSIGSPSALQHLERTFATLDPATSEKQIDDVCSRHNEIRLLTDLLRSSSGGKAEAFSHSLLERYGSLAALLFDIRHQKKLKVELPEAATMRILDLSDLLLNACASEVRQGQILSSSQALRRYLQLDMAGCSRECFRVLYLDAANRLLLDQIMWEGTISCVQAHPREIVRVALLNDATAIILAHNHPSGRMHPSADDRLMTQNIIAACNTLDIKVHDHLIVTRSGVLSMMKR</sequence>
<accession>A0A553WA76</accession>
<evidence type="ECO:0000256" key="1">
    <source>
        <dbReference type="ARBA" id="ARBA00022670"/>
    </source>
</evidence>
<dbReference type="PANTHER" id="PTHR30471">
    <property type="entry name" value="DNA REPAIR PROTEIN RADC"/>
    <property type="match status" value="1"/>
</dbReference>
<keyword evidence="4" id="KW-0862">Zinc</keyword>
<evidence type="ECO:0000256" key="3">
    <source>
        <dbReference type="ARBA" id="ARBA00022801"/>
    </source>
</evidence>
<dbReference type="NCBIfam" id="TIGR00608">
    <property type="entry name" value="radc"/>
    <property type="match status" value="1"/>
</dbReference>
<evidence type="ECO:0000256" key="4">
    <source>
        <dbReference type="ARBA" id="ARBA00022833"/>
    </source>
</evidence>
<dbReference type="Pfam" id="PF04002">
    <property type="entry name" value="RadC"/>
    <property type="match status" value="1"/>
</dbReference>
<dbReference type="PANTHER" id="PTHR30471:SF3">
    <property type="entry name" value="UPF0758 PROTEIN YEES-RELATED"/>
    <property type="match status" value="1"/>
</dbReference>
<keyword evidence="3" id="KW-0378">Hydrolase</keyword>
<comment type="similarity">
    <text evidence="6">Belongs to the UPF0758 family.</text>
</comment>
<proteinExistence type="inferred from homology"/>
<keyword evidence="5" id="KW-0482">Metalloprotease</keyword>
<gene>
    <name evidence="8" type="primary">radC</name>
    <name evidence="8" type="ORF">FOM92_10440</name>
</gene>
<dbReference type="InterPro" id="IPR001405">
    <property type="entry name" value="UPF0758"/>
</dbReference>
<comment type="caution">
    <text evidence="8">The sequence shown here is derived from an EMBL/GenBank/DDBJ whole genome shotgun (WGS) entry which is preliminary data.</text>
</comment>
<dbReference type="GO" id="GO:0006508">
    <property type="term" value="P:proteolysis"/>
    <property type="evidence" value="ECO:0007669"/>
    <property type="project" value="UniProtKB-KW"/>
</dbReference>
<evidence type="ECO:0000259" key="7">
    <source>
        <dbReference type="PROSITE" id="PS50249"/>
    </source>
</evidence>
<dbReference type="OrthoDB" id="9804482at2"/>
<dbReference type="Proteomes" id="UP000320160">
    <property type="component" value="Unassembled WGS sequence"/>
</dbReference>
<dbReference type="AlphaFoldDB" id="A0A553WA76"/>
<reference evidence="8 9" key="1">
    <citation type="submission" date="2019-07" db="EMBL/GenBank/DDBJ databases">
        <authorList>
            <person name="Park M."/>
        </authorList>
    </citation>
    <scope>NUCLEOTIDE SEQUENCE [LARGE SCALE GENOMIC DNA]</scope>
    <source>
        <strain evidence="8 9">KCTC32445</strain>
    </source>
</reference>
<dbReference type="GO" id="GO:0046872">
    <property type="term" value="F:metal ion binding"/>
    <property type="evidence" value="ECO:0007669"/>
    <property type="project" value="UniProtKB-KW"/>
</dbReference>
<dbReference type="EMBL" id="VKKU01000002">
    <property type="protein sequence ID" value="TSB01595.1"/>
    <property type="molecule type" value="Genomic_DNA"/>
</dbReference>
<keyword evidence="1" id="KW-0645">Protease</keyword>
<dbReference type="PROSITE" id="PS01302">
    <property type="entry name" value="UPF0758"/>
    <property type="match status" value="1"/>
</dbReference>
<dbReference type="PROSITE" id="PS50249">
    <property type="entry name" value="MPN"/>
    <property type="match status" value="1"/>
</dbReference>
<organism evidence="8 9">
    <name type="scientific">Sphingorhabdus contaminans</name>
    <dbReference type="NCBI Taxonomy" id="1343899"/>
    <lineage>
        <taxon>Bacteria</taxon>
        <taxon>Pseudomonadati</taxon>
        <taxon>Pseudomonadota</taxon>
        <taxon>Alphaproteobacteria</taxon>
        <taxon>Sphingomonadales</taxon>
        <taxon>Sphingomonadaceae</taxon>
        <taxon>Sphingorhabdus</taxon>
    </lineage>
</organism>
<dbReference type="InterPro" id="IPR025657">
    <property type="entry name" value="RadC_JAB"/>
</dbReference>
<evidence type="ECO:0000256" key="5">
    <source>
        <dbReference type="ARBA" id="ARBA00023049"/>
    </source>
</evidence>
<dbReference type="InterPro" id="IPR020891">
    <property type="entry name" value="UPF0758_CS"/>
</dbReference>
<protein>
    <submittedName>
        <fullName evidence="8">DNA repair protein RadC</fullName>
    </submittedName>
</protein>
<evidence type="ECO:0000313" key="9">
    <source>
        <dbReference type="Proteomes" id="UP000320160"/>
    </source>
</evidence>